<evidence type="ECO:0000256" key="1">
    <source>
        <dbReference type="ARBA" id="ARBA00022723"/>
    </source>
</evidence>
<reference evidence="6" key="1">
    <citation type="journal article" date="2019" name="bioRxiv">
        <title>The Genome of the Zebra Mussel, Dreissena polymorpha: A Resource for Invasive Species Research.</title>
        <authorList>
            <person name="McCartney M.A."/>
            <person name="Auch B."/>
            <person name="Kono T."/>
            <person name="Mallez S."/>
            <person name="Zhang Y."/>
            <person name="Obille A."/>
            <person name="Becker A."/>
            <person name="Abrahante J.E."/>
            <person name="Garbe J."/>
            <person name="Badalamenti J.P."/>
            <person name="Herman A."/>
            <person name="Mangelson H."/>
            <person name="Liachko I."/>
            <person name="Sullivan S."/>
            <person name="Sone E.D."/>
            <person name="Koren S."/>
            <person name="Silverstein K.A.T."/>
            <person name="Beckman K.B."/>
            <person name="Gohl D.M."/>
        </authorList>
    </citation>
    <scope>NUCLEOTIDE SEQUENCE</scope>
    <source>
        <strain evidence="6">Duluth1</strain>
        <tissue evidence="6">Whole animal</tissue>
    </source>
</reference>
<sequence length="118" mass="13909">MTSFYEVFLTSSFSRYVLIRLPPRSVRFLPEQPIDLTSVERSKTFVKPLDPAPEPEMLRAEDVKEEFLVCSICTREYDEEEHVPRVLPCLHTFCQQCLKKLVKGNLKQIETRNMVFLR</sequence>
<dbReference type="GO" id="GO:0008270">
    <property type="term" value="F:zinc ion binding"/>
    <property type="evidence" value="ECO:0007669"/>
    <property type="project" value="UniProtKB-KW"/>
</dbReference>
<dbReference type="Gene3D" id="3.30.40.10">
    <property type="entry name" value="Zinc/RING finger domain, C3HC4 (zinc finger)"/>
    <property type="match status" value="1"/>
</dbReference>
<evidence type="ECO:0000259" key="5">
    <source>
        <dbReference type="PROSITE" id="PS50089"/>
    </source>
</evidence>
<evidence type="ECO:0000256" key="2">
    <source>
        <dbReference type="ARBA" id="ARBA00022771"/>
    </source>
</evidence>
<accession>A0A9D4GBA0</accession>
<evidence type="ECO:0000313" key="6">
    <source>
        <dbReference type="EMBL" id="KAH3810857.1"/>
    </source>
</evidence>
<reference evidence="6" key="2">
    <citation type="submission" date="2020-11" db="EMBL/GenBank/DDBJ databases">
        <authorList>
            <person name="McCartney M.A."/>
            <person name="Auch B."/>
            <person name="Kono T."/>
            <person name="Mallez S."/>
            <person name="Becker A."/>
            <person name="Gohl D.M."/>
            <person name="Silverstein K.A.T."/>
            <person name="Koren S."/>
            <person name="Bechman K.B."/>
            <person name="Herman A."/>
            <person name="Abrahante J.E."/>
            <person name="Garbe J."/>
        </authorList>
    </citation>
    <scope>NUCLEOTIDE SEQUENCE</scope>
    <source>
        <strain evidence="6">Duluth1</strain>
        <tissue evidence="6">Whole animal</tissue>
    </source>
</reference>
<dbReference type="InterPro" id="IPR027370">
    <property type="entry name" value="Znf-RING_euk"/>
</dbReference>
<keyword evidence="3" id="KW-0862">Zinc</keyword>
<keyword evidence="2 4" id="KW-0863">Zinc-finger</keyword>
<evidence type="ECO:0000313" key="7">
    <source>
        <dbReference type="Proteomes" id="UP000828390"/>
    </source>
</evidence>
<dbReference type="PANTHER" id="PTHR22791">
    <property type="entry name" value="RING-TYPE DOMAIN-CONTAINING PROTEIN"/>
    <property type="match status" value="1"/>
</dbReference>
<dbReference type="InterPro" id="IPR017907">
    <property type="entry name" value="Znf_RING_CS"/>
</dbReference>
<evidence type="ECO:0000256" key="4">
    <source>
        <dbReference type="PROSITE-ProRule" id="PRU00175"/>
    </source>
</evidence>
<dbReference type="Proteomes" id="UP000828390">
    <property type="component" value="Unassembled WGS sequence"/>
</dbReference>
<gene>
    <name evidence="6" type="ORF">DPMN_139255</name>
</gene>
<keyword evidence="7" id="KW-1185">Reference proteome</keyword>
<dbReference type="InterPro" id="IPR001841">
    <property type="entry name" value="Znf_RING"/>
</dbReference>
<name>A0A9D4GBA0_DREPO</name>
<dbReference type="GO" id="GO:0016567">
    <property type="term" value="P:protein ubiquitination"/>
    <property type="evidence" value="ECO:0007669"/>
    <property type="project" value="TreeGrafter"/>
</dbReference>
<dbReference type="PROSITE" id="PS50089">
    <property type="entry name" value="ZF_RING_2"/>
    <property type="match status" value="1"/>
</dbReference>
<organism evidence="6 7">
    <name type="scientific">Dreissena polymorpha</name>
    <name type="common">Zebra mussel</name>
    <name type="synonym">Mytilus polymorpha</name>
    <dbReference type="NCBI Taxonomy" id="45954"/>
    <lineage>
        <taxon>Eukaryota</taxon>
        <taxon>Metazoa</taxon>
        <taxon>Spiralia</taxon>
        <taxon>Lophotrochozoa</taxon>
        <taxon>Mollusca</taxon>
        <taxon>Bivalvia</taxon>
        <taxon>Autobranchia</taxon>
        <taxon>Heteroconchia</taxon>
        <taxon>Euheterodonta</taxon>
        <taxon>Imparidentia</taxon>
        <taxon>Neoheterodontei</taxon>
        <taxon>Myida</taxon>
        <taxon>Dreissenoidea</taxon>
        <taxon>Dreissenidae</taxon>
        <taxon>Dreissena</taxon>
    </lineage>
</organism>
<dbReference type="AlphaFoldDB" id="A0A9D4GBA0"/>
<dbReference type="PROSITE" id="PS00518">
    <property type="entry name" value="ZF_RING_1"/>
    <property type="match status" value="1"/>
</dbReference>
<evidence type="ECO:0000256" key="3">
    <source>
        <dbReference type="ARBA" id="ARBA00022833"/>
    </source>
</evidence>
<comment type="caution">
    <text evidence="6">The sequence shown here is derived from an EMBL/GenBank/DDBJ whole genome shotgun (WGS) entry which is preliminary data.</text>
</comment>
<dbReference type="SUPFAM" id="SSF57850">
    <property type="entry name" value="RING/U-box"/>
    <property type="match status" value="1"/>
</dbReference>
<keyword evidence="1" id="KW-0479">Metal-binding</keyword>
<dbReference type="PANTHER" id="PTHR22791:SF6">
    <property type="entry name" value="RING-TYPE DOMAIN-CONTAINING PROTEIN"/>
    <property type="match status" value="1"/>
</dbReference>
<proteinExistence type="predicted"/>
<dbReference type="InterPro" id="IPR051435">
    <property type="entry name" value="RING_finger_E3_ubiq-ligases"/>
</dbReference>
<feature type="domain" description="RING-type" evidence="5">
    <location>
        <begin position="70"/>
        <end position="100"/>
    </location>
</feature>
<protein>
    <recommendedName>
        <fullName evidence="5">RING-type domain-containing protein</fullName>
    </recommendedName>
</protein>
<dbReference type="InterPro" id="IPR013083">
    <property type="entry name" value="Znf_RING/FYVE/PHD"/>
</dbReference>
<dbReference type="Pfam" id="PF13445">
    <property type="entry name" value="zf-RING_UBOX"/>
    <property type="match status" value="1"/>
</dbReference>
<dbReference type="EMBL" id="JAIWYP010000006">
    <property type="protein sequence ID" value="KAH3810857.1"/>
    <property type="molecule type" value="Genomic_DNA"/>
</dbReference>
<dbReference type="GO" id="GO:0061630">
    <property type="term" value="F:ubiquitin protein ligase activity"/>
    <property type="evidence" value="ECO:0007669"/>
    <property type="project" value="TreeGrafter"/>
</dbReference>